<name>K3WIE1_GLOUD</name>
<dbReference type="EMBL" id="GL376631">
    <property type="status" value="NOT_ANNOTATED_CDS"/>
    <property type="molecule type" value="Genomic_DNA"/>
</dbReference>
<sequence>MTSSGGEAAAPRPRVALLYTYASALSRESEQSARYMGLCMATSGQCEKVFVVGLDPRADVDRDAAPAVASVNSKARRSDGIALDAKTMGVNYYEETLDYKVLAECHVWILLLDSDTTATSVQFLQKRVKKAEKKQPKRIVVSLQTTMRQLTQLDQAFGDSIVLHGGLGFQVVKGDDSVLAPLSEGCYFVERLAKEKIDALYVLDLLEGTGHQVLSRRNIQALKWGTTMLRTFYYINALTGESVATSLRDRNLRLLFVEALHEMSNLFSLVMESNSSRQSGSQSNTSSWLPDTIACTYLSIHAMMVLLPLPDLLFNAILKLIGFGLYRTRNGFSVTQRDMEANLLTSFSAEFQDVFELASNRSMTLPVLDFLKTTLEVAAKSKSGVPRISSSVMVSKVVLSRQSRAASRLFFLKLIITIVATVLLGAYLFS</sequence>
<proteinExistence type="predicted"/>
<reference evidence="3" key="2">
    <citation type="submission" date="2010-04" db="EMBL/GenBank/DDBJ databases">
        <authorList>
            <person name="Buell R."/>
            <person name="Hamilton J."/>
            <person name="Hostetler J."/>
        </authorList>
    </citation>
    <scope>NUCLEOTIDE SEQUENCE [LARGE SCALE GENOMIC DNA]</scope>
    <source>
        <strain evidence="3">DAOM:BR144</strain>
    </source>
</reference>
<dbReference type="STRING" id="431595.K3WIE1"/>
<dbReference type="HOGENOM" id="CLU_054694_0_0_1"/>
<evidence type="ECO:0000313" key="3">
    <source>
        <dbReference type="Proteomes" id="UP000019132"/>
    </source>
</evidence>
<protein>
    <submittedName>
        <fullName evidence="2">Uncharacterized protein</fullName>
    </submittedName>
</protein>
<feature type="transmembrane region" description="Helical" evidence="1">
    <location>
        <begin position="297"/>
        <end position="318"/>
    </location>
</feature>
<keyword evidence="1" id="KW-1133">Transmembrane helix</keyword>
<dbReference type="InParanoid" id="K3WIE1"/>
<evidence type="ECO:0000313" key="2">
    <source>
        <dbReference type="EnsemblProtists" id="PYU1_T004733"/>
    </source>
</evidence>
<keyword evidence="3" id="KW-1185">Reference proteome</keyword>
<dbReference type="VEuPathDB" id="FungiDB:PYU1_G004722"/>
<reference evidence="3" key="1">
    <citation type="journal article" date="2010" name="Genome Biol.">
        <title>Genome sequence of the necrotrophic plant pathogen Pythium ultimum reveals original pathogenicity mechanisms and effector repertoire.</title>
        <authorList>
            <person name="Levesque C.A."/>
            <person name="Brouwer H."/>
            <person name="Cano L."/>
            <person name="Hamilton J.P."/>
            <person name="Holt C."/>
            <person name="Huitema E."/>
            <person name="Raffaele S."/>
            <person name="Robideau G.P."/>
            <person name="Thines M."/>
            <person name="Win J."/>
            <person name="Zerillo M.M."/>
            <person name="Beakes G.W."/>
            <person name="Boore J.L."/>
            <person name="Busam D."/>
            <person name="Dumas B."/>
            <person name="Ferriera S."/>
            <person name="Fuerstenberg S.I."/>
            <person name="Gachon C.M."/>
            <person name="Gaulin E."/>
            <person name="Govers F."/>
            <person name="Grenville-Briggs L."/>
            <person name="Horner N."/>
            <person name="Hostetler J."/>
            <person name="Jiang R.H."/>
            <person name="Johnson J."/>
            <person name="Krajaejun T."/>
            <person name="Lin H."/>
            <person name="Meijer H.J."/>
            <person name="Moore B."/>
            <person name="Morris P."/>
            <person name="Phuntmart V."/>
            <person name="Puiu D."/>
            <person name="Shetty J."/>
            <person name="Stajich J.E."/>
            <person name="Tripathy S."/>
            <person name="Wawra S."/>
            <person name="van West P."/>
            <person name="Whitty B.R."/>
            <person name="Coutinho P.M."/>
            <person name="Henrissat B."/>
            <person name="Martin F."/>
            <person name="Thomas P.D."/>
            <person name="Tyler B.M."/>
            <person name="De Vries R.P."/>
            <person name="Kamoun S."/>
            <person name="Yandell M."/>
            <person name="Tisserat N."/>
            <person name="Buell C.R."/>
        </authorList>
    </citation>
    <scope>NUCLEOTIDE SEQUENCE</scope>
    <source>
        <strain evidence="3">DAOM:BR144</strain>
    </source>
</reference>
<dbReference type="OMA" id="SNGCFFV"/>
<organism evidence="2 3">
    <name type="scientific">Globisporangium ultimum (strain ATCC 200006 / CBS 805.95 / DAOM BR144)</name>
    <name type="common">Pythium ultimum</name>
    <dbReference type="NCBI Taxonomy" id="431595"/>
    <lineage>
        <taxon>Eukaryota</taxon>
        <taxon>Sar</taxon>
        <taxon>Stramenopiles</taxon>
        <taxon>Oomycota</taxon>
        <taxon>Peronosporomycetes</taxon>
        <taxon>Pythiales</taxon>
        <taxon>Pythiaceae</taxon>
        <taxon>Globisporangium</taxon>
    </lineage>
</organism>
<dbReference type="EnsemblProtists" id="PYU1_T004733">
    <property type="protein sequence ID" value="PYU1_T004733"/>
    <property type="gene ID" value="PYU1_G004722"/>
</dbReference>
<keyword evidence="1" id="KW-0472">Membrane</keyword>
<dbReference type="eggNOG" id="ENOG502S29I">
    <property type="taxonomic scope" value="Eukaryota"/>
</dbReference>
<dbReference type="Proteomes" id="UP000019132">
    <property type="component" value="Unassembled WGS sequence"/>
</dbReference>
<reference evidence="2" key="3">
    <citation type="submission" date="2015-02" db="UniProtKB">
        <authorList>
            <consortium name="EnsemblProtists"/>
        </authorList>
    </citation>
    <scope>IDENTIFICATION</scope>
    <source>
        <strain evidence="2">DAOM BR144</strain>
    </source>
</reference>
<dbReference type="AlphaFoldDB" id="K3WIE1"/>
<accession>K3WIE1</accession>
<keyword evidence="1" id="KW-0812">Transmembrane</keyword>
<evidence type="ECO:0000256" key="1">
    <source>
        <dbReference type="SAM" id="Phobius"/>
    </source>
</evidence>
<feature type="transmembrane region" description="Helical" evidence="1">
    <location>
        <begin position="410"/>
        <end position="429"/>
    </location>
</feature>